<sequence>MRKLVQAAAALALVNALPLAALPFTGTEITIFDGSSQDKDWHRADEDQEVEIGMQHGQIWDLEGFWLQDNGDLAIVGGYDFKEGEGQFDAGDIFVDIDGDNIALGGRVVDGSVGNTPVKTTFGYDYVFDIDWAAQSYEIRELTDQSLTSEAWYTQNYSSSPWRYVGEDNSPDLATSVASGTFDYVADLKDSEAGYVGDPNATTGTHNVAYNFDLSWFINNQDIDSAYFHNTMGCGNDNLMGYAQGITTRTNVAEPSSIALLALGVFGLGMLRRKA</sequence>
<proteinExistence type="predicted"/>
<keyword evidence="1" id="KW-0732">Signal</keyword>
<feature type="domain" description="Ice-binding protein C-terminal" evidence="2">
    <location>
        <begin position="254"/>
        <end position="273"/>
    </location>
</feature>
<evidence type="ECO:0000259" key="2">
    <source>
        <dbReference type="Pfam" id="PF07589"/>
    </source>
</evidence>
<dbReference type="RefSeq" id="WP_085757785.1">
    <property type="nucleotide sequence ID" value="NZ_CP019343.1"/>
</dbReference>
<organism evidence="3 4">
    <name type="scientific">Oceanicoccus sagamiensis</name>
    <dbReference type="NCBI Taxonomy" id="716816"/>
    <lineage>
        <taxon>Bacteria</taxon>
        <taxon>Pseudomonadati</taxon>
        <taxon>Pseudomonadota</taxon>
        <taxon>Gammaproteobacteria</taxon>
        <taxon>Cellvibrionales</taxon>
        <taxon>Spongiibacteraceae</taxon>
        <taxon>Oceanicoccus</taxon>
    </lineage>
</organism>
<dbReference type="AlphaFoldDB" id="A0A1X9N915"/>
<dbReference type="Proteomes" id="UP000193450">
    <property type="component" value="Chromosome"/>
</dbReference>
<gene>
    <name evidence="3" type="ORF">BST96_05790</name>
</gene>
<feature type="chain" id="PRO_5013163538" description="Ice-binding protein C-terminal domain-containing protein" evidence="1">
    <location>
        <begin position="22"/>
        <end position="275"/>
    </location>
</feature>
<keyword evidence="4" id="KW-1185">Reference proteome</keyword>
<dbReference type="KEGG" id="osg:BST96_05790"/>
<dbReference type="Pfam" id="PF07589">
    <property type="entry name" value="PEP-CTERM"/>
    <property type="match status" value="1"/>
</dbReference>
<dbReference type="InterPro" id="IPR013424">
    <property type="entry name" value="Ice-binding_C"/>
</dbReference>
<evidence type="ECO:0000313" key="3">
    <source>
        <dbReference type="EMBL" id="ARN73671.1"/>
    </source>
</evidence>
<evidence type="ECO:0000313" key="4">
    <source>
        <dbReference type="Proteomes" id="UP000193450"/>
    </source>
</evidence>
<dbReference type="EMBL" id="CP019343">
    <property type="protein sequence ID" value="ARN73671.1"/>
    <property type="molecule type" value="Genomic_DNA"/>
</dbReference>
<evidence type="ECO:0000256" key="1">
    <source>
        <dbReference type="SAM" id="SignalP"/>
    </source>
</evidence>
<reference evidence="3 4" key="1">
    <citation type="submission" date="2016-11" db="EMBL/GenBank/DDBJ databases">
        <title>Trade-off between light-utilization and light-protection in marine flavobacteria.</title>
        <authorList>
            <person name="Kumagai Y."/>
        </authorList>
    </citation>
    <scope>NUCLEOTIDE SEQUENCE [LARGE SCALE GENOMIC DNA]</scope>
    <source>
        <strain evidence="3 4">NBRC 107125</strain>
    </source>
</reference>
<dbReference type="NCBIfam" id="TIGR02595">
    <property type="entry name" value="PEP_CTERM"/>
    <property type="match status" value="1"/>
</dbReference>
<accession>A0A1X9N915</accession>
<protein>
    <recommendedName>
        <fullName evidence="2">Ice-binding protein C-terminal domain-containing protein</fullName>
    </recommendedName>
</protein>
<name>A0A1X9N915_9GAMM</name>
<feature type="signal peptide" evidence="1">
    <location>
        <begin position="1"/>
        <end position="21"/>
    </location>
</feature>